<gene>
    <name evidence="2" type="ORF">AB4M04_17260</name>
</gene>
<dbReference type="GO" id="GO:0005524">
    <property type="term" value="F:ATP binding"/>
    <property type="evidence" value="ECO:0007669"/>
    <property type="project" value="UniProtKB-KW"/>
</dbReference>
<protein>
    <submittedName>
        <fullName evidence="2">ATP-binding protein</fullName>
    </submittedName>
</protein>
<accession>A0ABV3UN62</accession>
<keyword evidence="2" id="KW-0547">Nucleotide-binding</keyword>
<organism evidence="2 3">
    <name type="scientific">Serratia quinivorans</name>
    <dbReference type="NCBI Taxonomy" id="137545"/>
    <lineage>
        <taxon>Bacteria</taxon>
        <taxon>Pseudomonadati</taxon>
        <taxon>Pseudomonadota</taxon>
        <taxon>Gammaproteobacteria</taxon>
        <taxon>Enterobacterales</taxon>
        <taxon>Yersiniaceae</taxon>
        <taxon>Serratia</taxon>
    </lineage>
</organism>
<dbReference type="Pfam" id="PF13589">
    <property type="entry name" value="HATPase_c_3"/>
    <property type="match status" value="1"/>
</dbReference>
<evidence type="ECO:0000256" key="1">
    <source>
        <dbReference type="SAM" id="MobiDB-lite"/>
    </source>
</evidence>
<sequence length="545" mass="61901">MNNNLENDLVNEPDATRLIFGLRDTGYNVKTASADIIDNSIAADADQINIEIMLHYDGRKKVYFGDNGKGMNAEGIHKAMRYGAAERENPESLGKFGLGLKTASSSACLKYTLISRDSNSQNLTKLAWDLEHVAARDAWEMLNEPITADEQEKFSELCGETGTLLIWEKCDRILTKEYEPGSTNEKNAINRLISSITKHVSLVYHRFLDKQDVRERNIDIFIDGKAVEPWNPFYPSKAEQVLQEKFQNLEVELPDNSVDIANMKAWILPHSRDMTDDEKAQARISNKAQGFYIYREGRLIQYGGWMGVFGVIEPHSSLLRIEFDFGHKLDDAFHIDVKKSRILFHPDLIEGLEQILKPIYREAKNRYRRKNSQQVNSQVIDHSSSNKNIAGTENAEKPKVTSVDQKTQSAFISNNLGPKIKLRVQVQSHVNTETVYVEAVEDITSGELWQPALRSPNESGYVPAVLLNKHHDFYQKIYKRAAANGYAVEGMDILLWAFAVAEQNNTNEELEPIFEDIRSEISNNLRKLLRNVPDPEPGELTAEED</sequence>
<keyword evidence="2" id="KW-0067">ATP-binding</keyword>
<feature type="region of interest" description="Disordered" evidence="1">
    <location>
        <begin position="367"/>
        <end position="402"/>
    </location>
</feature>
<comment type="caution">
    <text evidence="2">The sequence shown here is derived from an EMBL/GenBank/DDBJ whole genome shotgun (WGS) entry which is preliminary data.</text>
</comment>
<dbReference type="Gene3D" id="3.30.565.10">
    <property type="entry name" value="Histidine kinase-like ATPase, C-terminal domain"/>
    <property type="match status" value="1"/>
</dbReference>
<dbReference type="EMBL" id="JBFQXQ010000002">
    <property type="protein sequence ID" value="MEX3173825.1"/>
    <property type="molecule type" value="Genomic_DNA"/>
</dbReference>
<evidence type="ECO:0000313" key="3">
    <source>
        <dbReference type="Proteomes" id="UP001558101"/>
    </source>
</evidence>
<feature type="compositionally biased region" description="Polar residues" evidence="1">
    <location>
        <begin position="372"/>
        <end position="391"/>
    </location>
</feature>
<reference evidence="2 3" key="1">
    <citation type="submission" date="2024-07" db="EMBL/GenBank/DDBJ databases">
        <title>Genomes of novel Serratia strains from suburban soil.</title>
        <authorList>
            <person name="Markert E.X."/>
            <person name="Severe K."/>
            <person name="Severe L."/>
            <person name="Twing K.I."/>
            <person name="Ward L.M."/>
        </authorList>
    </citation>
    <scope>NUCLEOTIDE SEQUENCE [LARGE SCALE GENOMIC DNA]</scope>
    <source>
        <strain evidence="2 3">3C-UT</strain>
    </source>
</reference>
<name>A0ABV3UN62_9GAMM</name>
<keyword evidence="3" id="KW-1185">Reference proteome</keyword>
<dbReference type="SUPFAM" id="SSF55874">
    <property type="entry name" value="ATPase domain of HSP90 chaperone/DNA topoisomerase II/histidine kinase"/>
    <property type="match status" value="1"/>
</dbReference>
<evidence type="ECO:0000313" key="2">
    <source>
        <dbReference type="EMBL" id="MEX3173825.1"/>
    </source>
</evidence>
<dbReference type="RefSeq" id="WP_368454013.1">
    <property type="nucleotide sequence ID" value="NZ_JBFQXQ010000002.1"/>
</dbReference>
<proteinExistence type="predicted"/>
<dbReference type="Proteomes" id="UP001558101">
    <property type="component" value="Unassembled WGS sequence"/>
</dbReference>
<dbReference type="InterPro" id="IPR036890">
    <property type="entry name" value="HATPase_C_sf"/>
</dbReference>